<proteinExistence type="predicted"/>
<dbReference type="ESTHER" id="jondd-c7qza6">
    <property type="family name" value="Acetyl-esterase_deacetylase"/>
</dbReference>
<feature type="active site" description="Charge relay system" evidence="1">
    <location>
        <position position="274"/>
    </location>
</feature>
<evidence type="ECO:0000256" key="1">
    <source>
        <dbReference type="PIRSR" id="PIRSR639069-1"/>
    </source>
</evidence>
<dbReference type="EMBL" id="CP001706">
    <property type="protein sequence ID" value="ACV09404.1"/>
    <property type="molecule type" value="Genomic_DNA"/>
</dbReference>
<keyword evidence="5" id="KW-1185">Reference proteome</keyword>
<dbReference type="eggNOG" id="COG3458">
    <property type="taxonomic scope" value="Bacteria"/>
</dbReference>
<evidence type="ECO:0000313" key="4">
    <source>
        <dbReference type="EMBL" id="ACV09404.1"/>
    </source>
</evidence>
<accession>C7QZA6</accession>
<evidence type="ECO:0000313" key="5">
    <source>
        <dbReference type="Proteomes" id="UP000000628"/>
    </source>
</evidence>
<dbReference type="GO" id="GO:0052689">
    <property type="term" value="F:carboxylic ester hydrolase activity"/>
    <property type="evidence" value="ECO:0007669"/>
    <property type="project" value="TreeGrafter"/>
</dbReference>
<dbReference type="SUPFAM" id="SSF53474">
    <property type="entry name" value="alpha/beta-Hydrolases"/>
    <property type="match status" value="1"/>
</dbReference>
<evidence type="ECO:0000259" key="3">
    <source>
        <dbReference type="Pfam" id="PF05448"/>
    </source>
</evidence>
<name>C7QZA6_JONDD</name>
<evidence type="ECO:0000256" key="2">
    <source>
        <dbReference type="PIRSR" id="PIRSR639069-2"/>
    </source>
</evidence>
<dbReference type="OrthoDB" id="9770528at2"/>
<dbReference type="STRING" id="471856.Jden_1761"/>
<dbReference type="InterPro" id="IPR029058">
    <property type="entry name" value="AB_hydrolase_fold"/>
</dbReference>
<gene>
    <name evidence="4" type="ordered locus">Jden_1761</name>
</gene>
<feature type="binding site" evidence="2">
    <location>
        <position position="92"/>
    </location>
    <ligand>
        <name>substrate</name>
    </ligand>
</feature>
<dbReference type="AlphaFoldDB" id="C7QZA6"/>
<feature type="domain" description="Acetyl xylan esterase" evidence="3">
    <location>
        <begin position="1"/>
        <end position="320"/>
    </location>
</feature>
<dbReference type="RefSeq" id="WP_015772032.1">
    <property type="nucleotide sequence ID" value="NC_013174.1"/>
</dbReference>
<sequence>MAFFDLPLAELDTYRPEVRRPDDFTEFWDTTLAQARAFDLDVTLTKVDTGLDLVDVYDMEYSGFGGHRIKAWLTAPAGTDGPLPAVVEFVGYNGGRGLPHENLLWANAGYIHVKMDTRGQGSGWGNGGHTPDPVGSTPSVAGFMTRGITDPADYYYRRVYTDAVRAWEATVSLDRVDPQRTAIAGISQGGGITLAAAGLLGDKVAAVLPDVPFLCNFERATSITDADPFHEITAYLAVHRGEVDQVFTTLSYFDAVNFAPAASAPALFSVALMDMICPPSTVFSAFNHYGHDDKDIVVYPYNGHEGGQIHQVARQLPWLRSRLA</sequence>
<feature type="active site" description="Charge relay system" evidence="1">
    <location>
        <position position="304"/>
    </location>
</feature>
<dbReference type="KEGG" id="jde:Jden_1761"/>
<dbReference type="Gene3D" id="3.40.50.1820">
    <property type="entry name" value="alpha/beta hydrolase"/>
    <property type="match status" value="1"/>
</dbReference>
<dbReference type="GO" id="GO:0005976">
    <property type="term" value="P:polysaccharide metabolic process"/>
    <property type="evidence" value="ECO:0007669"/>
    <property type="project" value="TreeGrafter"/>
</dbReference>
<feature type="active site" description="Nucleophile" evidence="1">
    <location>
        <position position="187"/>
    </location>
</feature>
<dbReference type="InterPro" id="IPR008391">
    <property type="entry name" value="AXE1_dom"/>
</dbReference>
<dbReference type="Proteomes" id="UP000000628">
    <property type="component" value="Chromosome"/>
</dbReference>
<dbReference type="InterPro" id="IPR039069">
    <property type="entry name" value="CE7"/>
</dbReference>
<organism evidence="4 5">
    <name type="scientific">Jonesia denitrificans (strain ATCC 14870 / DSM 20603 / BCRC 15368 / CIP 55.134 / JCM 11481 / NBRC 15587 / NCTC 10816 / Prevot 55134)</name>
    <name type="common">Listeria denitrificans</name>
    <dbReference type="NCBI Taxonomy" id="471856"/>
    <lineage>
        <taxon>Bacteria</taxon>
        <taxon>Bacillati</taxon>
        <taxon>Actinomycetota</taxon>
        <taxon>Actinomycetes</taxon>
        <taxon>Micrococcales</taxon>
        <taxon>Jonesiaceae</taxon>
        <taxon>Jonesia</taxon>
    </lineage>
</organism>
<dbReference type="Pfam" id="PF05448">
    <property type="entry name" value="AXE1"/>
    <property type="match status" value="1"/>
</dbReference>
<protein>
    <submittedName>
        <fullName evidence="4">Acetyl xylan esterase</fullName>
    </submittedName>
</protein>
<dbReference type="PANTHER" id="PTHR40111:SF1">
    <property type="entry name" value="CEPHALOSPORIN-C DEACETYLASE"/>
    <property type="match status" value="1"/>
</dbReference>
<dbReference type="PANTHER" id="PTHR40111">
    <property type="entry name" value="CEPHALOSPORIN-C DEACETYLASE"/>
    <property type="match status" value="1"/>
</dbReference>
<dbReference type="HOGENOM" id="CLU_054209_1_0_11"/>
<reference evidence="4 5" key="1">
    <citation type="journal article" date="2009" name="Stand. Genomic Sci.">
        <title>Complete genome sequence of Jonesia denitrificans type strain (Prevot 55134).</title>
        <authorList>
            <person name="Pukall R."/>
            <person name="Gehrich-Schroter G."/>
            <person name="Lapidus A."/>
            <person name="Nolan M."/>
            <person name="Glavina Del Rio T."/>
            <person name="Lucas S."/>
            <person name="Chen F."/>
            <person name="Tice H."/>
            <person name="Pitluck S."/>
            <person name="Cheng J.F."/>
            <person name="Copeland A."/>
            <person name="Saunders E."/>
            <person name="Brettin T."/>
            <person name="Detter J.C."/>
            <person name="Bruce D."/>
            <person name="Goodwin L."/>
            <person name="Pati A."/>
            <person name="Ivanova N."/>
            <person name="Mavromatis K."/>
            <person name="Ovchinnikova G."/>
            <person name="Chen A."/>
            <person name="Palaniappan K."/>
            <person name="Land M."/>
            <person name="Hauser L."/>
            <person name="Chang Y.J."/>
            <person name="Jeffries C.D."/>
            <person name="Chain P."/>
            <person name="Goker M."/>
            <person name="Bristow J."/>
            <person name="Eisen J.A."/>
            <person name="Markowitz V."/>
            <person name="Hugenholtz P."/>
            <person name="Kyrpides N.C."/>
            <person name="Klenk H.P."/>
            <person name="Han C."/>
        </authorList>
    </citation>
    <scope>NUCLEOTIDE SEQUENCE [LARGE SCALE GENOMIC DNA]</scope>
    <source>
        <strain evidence="5">ATCC 14870 / DSM 20603 / BCRC 15368 / CIP 55.134 / JCM 11481 / NBRC 15587 / NCTC 10816 / Prevot 55134</strain>
    </source>
</reference>